<keyword evidence="4 8" id="KW-0028">Amino-acid biosynthesis</keyword>
<feature type="active site" evidence="9">
    <location>
        <position position="94"/>
    </location>
</feature>
<name>A0ABM5QMI6_9CORY</name>
<evidence type="ECO:0000256" key="1">
    <source>
        <dbReference type="ARBA" id="ARBA00005196"/>
    </source>
</evidence>
<gene>
    <name evidence="8" type="primary">dapF</name>
    <name evidence="10" type="ORF">CATYP_04350</name>
</gene>
<accession>A0ABM5QMI6</accession>
<sequence>MTRVNTRATLTKGHGTENDFLILADPGATRPVSPDEVRRWCDRRAGFGADGLLRVVRTDALVAAGEIDAIPDGAEAGDWFMDYRNADGSLAEMCGNGVRVFAHWLQAQKLVDSARFCVATRAGGRQVTILECDERFATVRVEMGAAEILGRAQADVGNRTLDGLKVDVGNPHLAVVLQSARPEDIAAFPLTSPKVSASDFPQGVNLEVLTPLREGEVSMRVFERGVGETRSCGTGTVAAALAALTAAHARTGEVSVHVPGGTVTVDVQDHGAALTGPSELVGTIDAWI</sequence>
<feature type="binding site" evidence="8">
    <location>
        <position position="85"/>
    </location>
    <ligand>
        <name>substrate</name>
    </ligand>
</feature>
<keyword evidence="6 8" id="KW-0413">Isomerase</keyword>
<comment type="catalytic activity">
    <reaction evidence="7 8">
        <text>(2S,6S)-2,6-diaminopimelate = meso-2,6-diaminopimelate</text>
        <dbReference type="Rhea" id="RHEA:15393"/>
        <dbReference type="ChEBI" id="CHEBI:57609"/>
        <dbReference type="ChEBI" id="CHEBI:57791"/>
        <dbReference type="EC" id="5.1.1.7"/>
    </reaction>
</comment>
<comment type="caution">
    <text evidence="8">Lacks conserved residue(s) required for the propagation of feature annotation.</text>
</comment>
<feature type="binding site" evidence="8">
    <location>
        <begin position="95"/>
        <end position="96"/>
    </location>
    <ligand>
        <name>substrate</name>
    </ligand>
</feature>
<evidence type="ECO:0000313" key="11">
    <source>
        <dbReference type="Proteomes" id="UP000028504"/>
    </source>
</evidence>
<feature type="binding site" evidence="8">
    <location>
        <position position="205"/>
    </location>
    <ligand>
        <name>substrate</name>
    </ligand>
</feature>
<dbReference type="PROSITE" id="PS01326">
    <property type="entry name" value="DAP_EPIMERASE"/>
    <property type="match status" value="1"/>
</dbReference>
<feature type="active site" description="Proton acceptor" evidence="8">
    <location>
        <position position="232"/>
    </location>
</feature>
<dbReference type="NCBIfam" id="TIGR00652">
    <property type="entry name" value="DapF"/>
    <property type="match status" value="1"/>
</dbReference>
<comment type="subcellular location">
    <subcellularLocation>
        <location evidence="8">Cytoplasm</location>
    </subcellularLocation>
</comment>
<evidence type="ECO:0000256" key="9">
    <source>
        <dbReference type="PROSITE-ProRule" id="PRU10125"/>
    </source>
</evidence>
<evidence type="ECO:0000256" key="4">
    <source>
        <dbReference type="ARBA" id="ARBA00022605"/>
    </source>
</evidence>
<proteinExistence type="inferred from homology"/>
<dbReference type="Pfam" id="PF01678">
    <property type="entry name" value="DAP_epimerase"/>
    <property type="match status" value="2"/>
</dbReference>
<feature type="active site" description="Proton donor" evidence="8">
    <location>
        <position position="94"/>
    </location>
</feature>
<dbReference type="EMBL" id="CP008944">
    <property type="protein sequence ID" value="AIG64008.1"/>
    <property type="molecule type" value="Genomic_DNA"/>
</dbReference>
<evidence type="ECO:0000256" key="8">
    <source>
        <dbReference type="HAMAP-Rule" id="MF_00197"/>
    </source>
</evidence>
<comment type="function">
    <text evidence="8">Catalyzes the stereoinversion of LL-2,6-diaminopimelate (L,L-DAP) to meso-diaminopimelate (meso-DAP), a precursor of L-lysine and an essential component of the bacterial peptidoglycan.</text>
</comment>
<dbReference type="InterPro" id="IPR018510">
    <property type="entry name" value="DAP_epimerase_AS"/>
</dbReference>
<keyword evidence="8" id="KW-0963">Cytoplasm</keyword>
<feature type="site" description="Could be important to modulate the pK values of the two catalytic cysteine residues" evidence="8">
    <location>
        <position position="172"/>
    </location>
</feature>
<comment type="subunit">
    <text evidence="8">Homodimer.</text>
</comment>
<dbReference type="PANTHER" id="PTHR31689:SF0">
    <property type="entry name" value="DIAMINOPIMELATE EPIMERASE"/>
    <property type="match status" value="1"/>
</dbReference>
<comment type="pathway">
    <text evidence="1 8">Amino-acid biosynthesis; L-lysine biosynthesis via DAP pathway; DL-2,6-diaminopimelate from LL-2,6-diaminopimelate: step 1/1.</text>
</comment>
<dbReference type="SUPFAM" id="SSF54506">
    <property type="entry name" value="Diaminopimelate epimerase-like"/>
    <property type="match status" value="2"/>
</dbReference>
<dbReference type="Proteomes" id="UP000028504">
    <property type="component" value="Chromosome"/>
</dbReference>
<dbReference type="EC" id="5.1.1.7" evidence="3 8"/>
<evidence type="ECO:0000256" key="7">
    <source>
        <dbReference type="ARBA" id="ARBA00051712"/>
    </source>
</evidence>
<dbReference type="PANTHER" id="PTHR31689">
    <property type="entry name" value="DIAMINOPIMELATE EPIMERASE, CHLOROPLASTIC"/>
    <property type="match status" value="1"/>
</dbReference>
<dbReference type="HAMAP" id="MF_00197">
    <property type="entry name" value="DAP_epimerase"/>
    <property type="match status" value="1"/>
</dbReference>
<feature type="site" description="Could be important to modulate the pK values of the two catalytic cysteine residues" evidence="8">
    <location>
        <position position="223"/>
    </location>
</feature>
<evidence type="ECO:0000313" key="10">
    <source>
        <dbReference type="EMBL" id="AIG64008.1"/>
    </source>
</evidence>
<feature type="binding site" evidence="8">
    <location>
        <position position="170"/>
    </location>
    <ligand>
        <name>substrate</name>
    </ligand>
</feature>
<evidence type="ECO:0000256" key="3">
    <source>
        <dbReference type="ARBA" id="ARBA00013080"/>
    </source>
</evidence>
<organism evidence="10 11">
    <name type="scientific">Corynebacterium atypicum</name>
    <dbReference type="NCBI Taxonomy" id="191610"/>
    <lineage>
        <taxon>Bacteria</taxon>
        <taxon>Bacillati</taxon>
        <taxon>Actinomycetota</taxon>
        <taxon>Actinomycetes</taxon>
        <taxon>Mycobacteriales</taxon>
        <taxon>Corynebacteriaceae</taxon>
        <taxon>Corynebacterium</taxon>
    </lineage>
</organism>
<reference evidence="10 11" key="1">
    <citation type="submission" date="2014-07" db="EMBL/GenBank/DDBJ databases">
        <title>Complete genome sequence of Corynebacterium atypicum DSM 44849: identifiction of the mycolic acid biosynthesis genes.</title>
        <authorList>
            <person name="Tippelt A."/>
            <person name="Mollmann S."/>
            <person name="Albersmeier A."/>
            <person name="Jaenicke S."/>
            <person name="Ruckert C."/>
            <person name="Tauch A."/>
        </authorList>
    </citation>
    <scope>NUCLEOTIDE SEQUENCE [LARGE SCALE GENOMIC DNA]</scope>
    <source>
        <strain evidence="10 11">R2070</strain>
    </source>
</reference>
<evidence type="ECO:0000256" key="6">
    <source>
        <dbReference type="ARBA" id="ARBA00023235"/>
    </source>
</evidence>
<comment type="similarity">
    <text evidence="2 8">Belongs to the diaminopimelate epimerase family.</text>
</comment>
<keyword evidence="5 8" id="KW-0457">Lysine biosynthesis</keyword>
<evidence type="ECO:0000256" key="2">
    <source>
        <dbReference type="ARBA" id="ARBA00010219"/>
    </source>
</evidence>
<feature type="binding site" evidence="8">
    <location>
        <begin position="233"/>
        <end position="234"/>
    </location>
    <ligand>
        <name>substrate</name>
    </ligand>
</feature>
<protein>
    <recommendedName>
        <fullName evidence="3 8">Diaminopimelate epimerase</fullName>
        <shortName evidence="8">DAP epimerase</shortName>
        <ecNumber evidence="3 8">5.1.1.7</ecNumber>
    </recommendedName>
    <alternativeName>
        <fullName evidence="8">PLP-independent amino acid racemase</fullName>
    </alternativeName>
</protein>
<dbReference type="RefSeq" id="WP_038605158.1">
    <property type="nucleotide sequence ID" value="NZ_CP008944.1"/>
</dbReference>
<dbReference type="InterPro" id="IPR001653">
    <property type="entry name" value="DAP_epimerase_DapF"/>
</dbReference>
<feature type="binding site" evidence="8">
    <location>
        <position position="18"/>
    </location>
    <ligand>
        <name>substrate</name>
    </ligand>
</feature>
<evidence type="ECO:0000256" key="5">
    <source>
        <dbReference type="ARBA" id="ARBA00023154"/>
    </source>
</evidence>
<keyword evidence="11" id="KW-1185">Reference proteome</keyword>
<dbReference type="Gene3D" id="3.10.310.10">
    <property type="entry name" value="Diaminopimelate Epimerase, Chain A, domain 1"/>
    <property type="match status" value="2"/>
</dbReference>
<feature type="binding site" evidence="8">
    <location>
        <begin position="223"/>
        <end position="224"/>
    </location>
    <ligand>
        <name>substrate</name>
    </ligand>
</feature>